<name>A0A2T4C9B9_TRILO</name>
<organism evidence="1 2">
    <name type="scientific">Trichoderma longibrachiatum ATCC 18648</name>
    <dbReference type="NCBI Taxonomy" id="983965"/>
    <lineage>
        <taxon>Eukaryota</taxon>
        <taxon>Fungi</taxon>
        <taxon>Dikarya</taxon>
        <taxon>Ascomycota</taxon>
        <taxon>Pezizomycotina</taxon>
        <taxon>Sordariomycetes</taxon>
        <taxon>Hypocreomycetidae</taxon>
        <taxon>Hypocreales</taxon>
        <taxon>Hypocreaceae</taxon>
        <taxon>Trichoderma</taxon>
    </lineage>
</organism>
<keyword evidence="2" id="KW-1185">Reference proteome</keyword>
<evidence type="ECO:0000313" key="1">
    <source>
        <dbReference type="EMBL" id="PTB78176.1"/>
    </source>
</evidence>
<reference evidence="1 2" key="1">
    <citation type="submission" date="2016-07" db="EMBL/GenBank/DDBJ databases">
        <title>Multiple horizontal gene transfer events from other fungi enriched the ability of initially mycotrophic Trichoderma (Ascomycota) to feed on dead plant biomass.</title>
        <authorList>
            <consortium name="DOE Joint Genome Institute"/>
            <person name="Aerts A."/>
            <person name="Atanasova L."/>
            <person name="Chenthamara K."/>
            <person name="Zhang J."/>
            <person name="Grujic M."/>
            <person name="Henrissat B."/>
            <person name="Kuo A."/>
            <person name="Salamov A."/>
            <person name="Lipzen A."/>
            <person name="Labutti K."/>
            <person name="Barry K."/>
            <person name="Miao Y."/>
            <person name="Rahimi M.J."/>
            <person name="Shen Q."/>
            <person name="Grigoriev I.V."/>
            <person name="Kubicek C.P."/>
            <person name="Druzhinina I.S."/>
        </authorList>
    </citation>
    <scope>NUCLEOTIDE SEQUENCE [LARGE SCALE GENOMIC DNA]</scope>
    <source>
        <strain evidence="1 2">ATCC 18648</strain>
    </source>
</reference>
<dbReference type="OrthoDB" id="4900119at2759"/>
<sequence length="77" mass="9076">MVSRPTIHELTIADLRLTEDDEDFADGVACVRKYWSQASQMTAESQEVMIQIIINRGYVHNNWSRKHLSRHRLYRTS</sequence>
<dbReference type="EMBL" id="KZ679129">
    <property type="protein sequence ID" value="PTB78176.1"/>
    <property type="molecule type" value="Genomic_DNA"/>
</dbReference>
<proteinExistence type="predicted"/>
<evidence type="ECO:0000313" key="2">
    <source>
        <dbReference type="Proteomes" id="UP000240760"/>
    </source>
</evidence>
<accession>A0A2T4C9B9</accession>
<protein>
    <submittedName>
        <fullName evidence="1">Uncharacterized protein</fullName>
    </submittedName>
</protein>
<feature type="non-terminal residue" evidence="1">
    <location>
        <position position="77"/>
    </location>
</feature>
<dbReference type="Proteomes" id="UP000240760">
    <property type="component" value="Unassembled WGS sequence"/>
</dbReference>
<dbReference type="AlphaFoldDB" id="A0A2T4C9B9"/>
<gene>
    <name evidence="1" type="ORF">M440DRAFT_1328064</name>
</gene>